<keyword evidence="2 3" id="KW-0560">Oxidoreductase</keyword>
<name>A0A6J4HCG7_9SPHI</name>
<dbReference type="SUPFAM" id="SSF51905">
    <property type="entry name" value="FAD/NAD(P)-binding domain"/>
    <property type="match status" value="1"/>
</dbReference>
<keyword evidence="1" id="KW-0285">Flavoprotein</keyword>
<organism evidence="3">
    <name type="scientific">uncultured Cytophagales bacterium</name>
    <dbReference type="NCBI Taxonomy" id="158755"/>
    <lineage>
        <taxon>Bacteria</taxon>
        <taxon>Pseudomonadati</taxon>
        <taxon>Bacteroidota</taxon>
        <taxon>Sphingobacteriia</taxon>
        <taxon>Sphingobacteriales</taxon>
        <taxon>environmental samples</taxon>
    </lineage>
</organism>
<evidence type="ECO:0000256" key="2">
    <source>
        <dbReference type="ARBA" id="ARBA00023002"/>
    </source>
</evidence>
<dbReference type="PRINTS" id="PR00368">
    <property type="entry name" value="FADPNR"/>
</dbReference>
<dbReference type="PRINTS" id="PR00469">
    <property type="entry name" value="PNDRDTASEII"/>
</dbReference>
<dbReference type="EMBL" id="CADCTQ010000029">
    <property type="protein sequence ID" value="CAA9218573.1"/>
    <property type="molecule type" value="Genomic_DNA"/>
</dbReference>
<dbReference type="InterPro" id="IPR036188">
    <property type="entry name" value="FAD/NAD-bd_sf"/>
</dbReference>
<dbReference type="EC" id="1.8.1.9" evidence="3"/>
<dbReference type="PANTHER" id="PTHR48105">
    <property type="entry name" value="THIOREDOXIN REDUCTASE 1-RELATED-RELATED"/>
    <property type="match status" value="1"/>
</dbReference>
<dbReference type="NCBIfam" id="TIGR04018">
    <property type="entry name" value="Bthiol_YpdA"/>
    <property type="match status" value="1"/>
</dbReference>
<dbReference type="GO" id="GO:0004791">
    <property type="term" value="F:thioredoxin-disulfide reductase (NADPH) activity"/>
    <property type="evidence" value="ECO:0007669"/>
    <property type="project" value="UniProtKB-EC"/>
</dbReference>
<protein>
    <submittedName>
        <fullName evidence="3">Thioredoxin reductase</fullName>
        <ecNumber evidence="3">1.8.1.9</ecNumber>
    </submittedName>
</protein>
<evidence type="ECO:0000313" key="3">
    <source>
        <dbReference type="EMBL" id="CAA9218573.1"/>
    </source>
</evidence>
<dbReference type="Gene3D" id="3.50.50.60">
    <property type="entry name" value="FAD/NAD(P)-binding domain"/>
    <property type="match status" value="2"/>
</dbReference>
<reference evidence="3" key="1">
    <citation type="submission" date="2020-02" db="EMBL/GenBank/DDBJ databases">
        <authorList>
            <person name="Meier V. D."/>
        </authorList>
    </citation>
    <scope>NUCLEOTIDE SEQUENCE</scope>
    <source>
        <strain evidence="3">AVDCRST_MAG56</strain>
    </source>
</reference>
<dbReference type="InterPro" id="IPR050097">
    <property type="entry name" value="Ferredoxin-NADP_redctase_2"/>
</dbReference>
<gene>
    <name evidence="3" type="ORF">AVDCRST_MAG56-315</name>
</gene>
<proteinExistence type="predicted"/>
<dbReference type="AlphaFoldDB" id="A0A6J4HCG7"/>
<evidence type="ECO:0000256" key="1">
    <source>
        <dbReference type="ARBA" id="ARBA00022630"/>
    </source>
</evidence>
<sequence>MEQIFDILVVGGGPCGLACAIEAAKNNLSHVVLEKGSLTESIRRYPRRMRFFSTAENIEIGGIPFPVSNVKANRDEALQYYRKVTGFYHLNIKLFATVAGIRKEDDGIFRVTTEAGDAYRARHMVIATGYFDFPRQLHVPGENLPHVSHYYDEPYRYSFTKVVIVGGANSAIEAALELYRHDVDVTIVHRAGDFKVSCKYWLIPDVKNRVKEGRIKTLFNTEITAIEPGKVSLRNRVTEERSELPADFVLLLTGYVPDSRLLLEAGVHLRDVDMVPTFDPLTFETNVEGLYLAGTVIAGVHTEKIFIENGRDHGKAIIDHVLGRPVRKVQELVQRI</sequence>
<accession>A0A6J4HCG7</accession>
<dbReference type="InterPro" id="IPR023856">
    <property type="entry name" value="Bdr"/>
</dbReference>
<dbReference type="Pfam" id="PF13738">
    <property type="entry name" value="Pyr_redox_3"/>
    <property type="match status" value="1"/>
</dbReference>